<sequence>MNAVSRIAISDLTVEERLELIEALWDSLQDDAGLSPAQIEKRDRHLAMIGGPVPASHLAEIERRMETFEQDKADSVPWDVFRERLANKYGF</sequence>
<dbReference type="RefSeq" id="WP_126423825.1">
    <property type="nucleotide sequence ID" value="NZ_AP018828.1"/>
</dbReference>
<evidence type="ECO:0008006" key="3">
    <source>
        <dbReference type="Google" id="ProtNLM"/>
    </source>
</evidence>
<evidence type="ECO:0000313" key="2">
    <source>
        <dbReference type="Proteomes" id="UP000278756"/>
    </source>
</evidence>
<dbReference type="InterPro" id="IPR013406">
    <property type="entry name" value="CHP02574_addiction_mod"/>
</dbReference>
<dbReference type="Proteomes" id="UP000278756">
    <property type="component" value="Chromosome 2"/>
</dbReference>
<protein>
    <recommendedName>
        <fullName evidence="3">Addiction module component, TIGR02574 family</fullName>
    </recommendedName>
</protein>
<evidence type="ECO:0000313" key="1">
    <source>
        <dbReference type="EMBL" id="BBF82223.1"/>
    </source>
</evidence>
<reference evidence="2" key="1">
    <citation type="journal article" date="2017" name="Biotechnol. Biofuels">
        <title>Evaluation of environmental bacterial communities as a factor affecting the growth of duckweed Lemna minor.</title>
        <authorList>
            <person name="Ishizawa H."/>
            <person name="Kuroda M."/>
            <person name="Morikawa M."/>
            <person name="Ike M."/>
        </authorList>
    </citation>
    <scope>NUCLEOTIDE SEQUENCE [LARGE SCALE GENOMIC DNA]</scope>
    <source>
        <strain evidence="2">M6</strain>
    </source>
</reference>
<dbReference type="EMBL" id="AP018828">
    <property type="protein sequence ID" value="BBF82223.1"/>
    <property type="molecule type" value="Genomic_DNA"/>
</dbReference>
<gene>
    <name evidence="1" type="ORF">EM6_2855</name>
</gene>
<dbReference type="Pfam" id="PF09720">
    <property type="entry name" value="Unstab_antitox"/>
    <property type="match status" value="2"/>
</dbReference>
<accession>A0A3G9GA69</accession>
<reference evidence="2" key="2">
    <citation type="journal article" date="2017" name="Plant Physiol. Biochem.">
        <title>Differential oxidative and antioxidative response of duckweed Lemna minor toward plant growth promoting/inhibiting bacteria.</title>
        <authorList>
            <person name="Ishizawa H."/>
            <person name="Kuroda M."/>
            <person name="Morikawa M."/>
            <person name="Ike M."/>
        </authorList>
    </citation>
    <scope>NUCLEOTIDE SEQUENCE [LARGE SCALE GENOMIC DNA]</scope>
    <source>
        <strain evidence="2">M6</strain>
    </source>
</reference>
<dbReference type="AlphaFoldDB" id="A0A3G9GA69"/>
<proteinExistence type="predicted"/>
<organism evidence="1 2">
    <name type="scientific">Asticcacaulis excentricus</name>
    <dbReference type="NCBI Taxonomy" id="78587"/>
    <lineage>
        <taxon>Bacteria</taxon>
        <taxon>Pseudomonadati</taxon>
        <taxon>Pseudomonadota</taxon>
        <taxon>Alphaproteobacteria</taxon>
        <taxon>Caulobacterales</taxon>
        <taxon>Caulobacteraceae</taxon>
        <taxon>Asticcacaulis</taxon>
    </lineage>
</organism>
<dbReference type="OrthoDB" id="7173839at2"/>
<name>A0A3G9GA69_9CAUL</name>